<dbReference type="RefSeq" id="WP_011396875.1">
    <property type="nucleotide sequence ID" value="NC_007645.1"/>
</dbReference>
<evidence type="ECO:0000256" key="1">
    <source>
        <dbReference type="SAM" id="SignalP"/>
    </source>
</evidence>
<sequence length="245" mass="25819">MTSRIKHALTALSLSVAAVSAHAVTINDGYNGAGLSYNGDVYGNADVYQITHMEVTHDSDNLYVSVFTNFFEGADSLGHMYGDLFISVNGWNPFGSAADRYKDDDVSNGEKWEYALDASTGDLYSLSMVDYMDQLVITGASSSVRQNQEVSVNTSKATLVAGETSSADLSGVSNTVGTLGVLSFTLTLADLGITDLSKSTSLGLRWSATCANDVIEGGLSVPEPGTLAMLGLGLVSLSLSRRKKV</sequence>
<protein>
    <recommendedName>
        <fullName evidence="2">Ice-binding protein C-terminal domain-containing protein</fullName>
    </recommendedName>
</protein>
<dbReference type="EMBL" id="CP000155">
    <property type="protein sequence ID" value="ABC29806.1"/>
    <property type="molecule type" value="Genomic_DNA"/>
</dbReference>
<organism evidence="3 4">
    <name type="scientific">Hahella chejuensis (strain KCTC 2396)</name>
    <dbReference type="NCBI Taxonomy" id="349521"/>
    <lineage>
        <taxon>Bacteria</taxon>
        <taxon>Pseudomonadati</taxon>
        <taxon>Pseudomonadota</taxon>
        <taxon>Gammaproteobacteria</taxon>
        <taxon>Oceanospirillales</taxon>
        <taxon>Hahellaceae</taxon>
        <taxon>Hahella</taxon>
    </lineage>
</organism>
<evidence type="ECO:0000313" key="3">
    <source>
        <dbReference type="EMBL" id="ABC29806.1"/>
    </source>
</evidence>
<dbReference type="KEGG" id="hch:HCH_03040"/>
<dbReference type="Proteomes" id="UP000000238">
    <property type="component" value="Chromosome"/>
</dbReference>
<keyword evidence="1" id="KW-0732">Signal</keyword>
<feature type="chain" id="PRO_5004215570" description="Ice-binding protein C-terminal domain-containing protein" evidence="1">
    <location>
        <begin position="24"/>
        <end position="245"/>
    </location>
</feature>
<proteinExistence type="predicted"/>
<feature type="domain" description="Ice-binding protein C-terminal" evidence="2">
    <location>
        <begin position="220"/>
        <end position="242"/>
    </location>
</feature>
<dbReference type="HOGENOM" id="CLU_1132343_0_0_6"/>
<evidence type="ECO:0000259" key="2">
    <source>
        <dbReference type="Pfam" id="PF07589"/>
    </source>
</evidence>
<evidence type="ECO:0000313" key="4">
    <source>
        <dbReference type="Proteomes" id="UP000000238"/>
    </source>
</evidence>
<dbReference type="InterPro" id="IPR013424">
    <property type="entry name" value="Ice-binding_C"/>
</dbReference>
<dbReference type="Pfam" id="PF07589">
    <property type="entry name" value="PEP-CTERM"/>
    <property type="match status" value="1"/>
</dbReference>
<keyword evidence="4" id="KW-1185">Reference proteome</keyword>
<gene>
    <name evidence="3" type="ordered locus">HCH_03040</name>
</gene>
<dbReference type="NCBIfam" id="TIGR02595">
    <property type="entry name" value="PEP_CTERM"/>
    <property type="match status" value="1"/>
</dbReference>
<feature type="signal peptide" evidence="1">
    <location>
        <begin position="1"/>
        <end position="23"/>
    </location>
</feature>
<name>Q2SHR8_HAHCH</name>
<dbReference type="AlphaFoldDB" id="Q2SHR8"/>
<accession>Q2SHR8</accession>
<dbReference type="OrthoDB" id="5432749at2"/>
<reference evidence="3 4" key="1">
    <citation type="journal article" date="2005" name="Nucleic Acids Res.">
        <title>Genomic blueprint of Hahella chejuensis, a marine microbe producing an algicidal agent.</title>
        <authorList>
            <person name="Jeong H."/>
            <person name="Yim J.H."/>
            <person name="Lee C."/>
            <person name="Choi S.-H."/>
            <person name="Park Y.K."/>
            <person name="Yoon S.H."/>
            <person name="Hur C.-G."/>
            <person name="Kang H.-Y."/>
            <person name="Kim D."/>
            <person name="Lee H.H."/>
            <person name="Park K.H."/>
            <person name="Park S.-H."/>
            <person name="Park H.-S."/>
            <person name="Lee H.K."/>
            <person name="Oh T.K."/>
            <person name="Kim J.F."/>
        </authorList>
    </citation>
    <scope>NUCLEOTIDE SEQUENCE [LARGE SCALE GENOMIC DNA]</scope>
    <source>
        <strain evidence="3 4">KCTC 2396</strain>
    </source>
</reference>